<dbReference type="Proteomes" id="UP001458880">
    <property type="component" value="Unassembled WGS sequence"/>
</dbReference>
<dbReference type="InterPro" id="IPR036444">
    <property type="entry name" value="PLipase_A2_dom_sf"/>
</dbReference>
<dbReference type="Pfam" id="PF05225">
    <property type="entry name" value="HTH_psq"/>
    <property type="match status" value="1"/>
</dbReference>
<name>A0AAW1HUD5_POPJA</name>
<reference evidence="4 5" key="1">
    <citation type="journal article" date="2024" name="BMC Genomics">
        <title>De novo assembly and annotation of Popillia japonica's genome with initial clues to its potential as an invasive pest.</title>
        <authorList>
            <person name="Cucini C."/>
            <person name="Boschi S."/>
            <person name="Funari R."/>
            <person name="Cardaioli E."/>
            <person name="Iannotti N."/>
            <person name="Marturano G."/>
            <person name="Paoli F."/>
            <person name="Bruttini M."/>
            <person name="Carapelli A."/>
            <person name="Frati F."/>
            <person name="Nardi F."/>
        </authorList>
    </citation>
    <scope>NUCLEOTIDE SEQUENCE [LARGE SCALE GENOMIC DNA]</scope>
    <source>
        <strain evidence="4">DMR45628</strain>
    </source>
</reference>
<accession>A0AAW1HUD5</accession>
<dbReference type="InterPro" id="IPR013607">
    <property type="entry name" value="Phospholipase_A2-like"/>
</dbReference>
<dbReference type="GO" id="GO:0050482">
    <property type="term" value="P:arachidonate secretion"/>
    <property type="evidence" value="ECO:0007669"/>
    <property type="project" value="InterPro"/>
</dbReference>
<proteinExistence type="predicted"/>
<feature type="region of interest" description="Disordered" evidence="1">
    <location>
        <begin position="16"/>
        <end position="35"/>
    </location>
</feature>
<dbReference type="GO" id="GO:0005198">
    <property type="term" value="F:structural molecule activity"/>
    <property type="evidence" value="ECO:0007669"/>
    <property type="project" value="InterPro"/>
</dbReference>
<dbReference type="GO" id="GO:0006644">
    <property type="term" value="P:phospholipid metabolic process"/>
    <property type="evidence" value="ECO:0007669"/>
    <property type="project" value="InterPro"/>
</dbReference>
<dbReference type="GO" id="GO:0003677">
    <property type="term" value="F:DNA binding"/>
    <property type="evidence" value="ECO:0007669"/>
    <property type="project" value="InterPro"/>
</dbReference>
<protein>
    <submittedName>
        <fullName evidence="4">Phospholipase A2-like domain</fullName>
    </submittedName>
</protein>
<evidence type="ECO:0000256" key="1">
    <source>
        <dbReference type="SAM" id="MobiDB-lite"/>
    </source>
</evidence>
<evidence type="ECO:0000313" key="5">
    <source>
        <dbReference type="Proteomes" id="UP001458880"/>
    </source>
</evidence>
<dbReference type="InterPro" id="IPR007889">
    <property type="entry name" value="HTH_Psq"/>
</dbReference>
<feature type="domain" description="Phospholipase A2-like" evidence="3">
    <location>
        <begin position="297"/>
        <end position="335"/>
    </location>
</feature>
<sequence>MILQFCTPRKTVSAISRANKKDEDRPASGCSGVSNLNSQSLQSPIIIEEVNEVVQGRLSYRKAALKFNIKTSTLKSRVKKFRDGVNKDKPARTFYSKFTSVQVFSLEEESLLNDYIINCRKLHYGLTTVQIRKLAYEYAKTLKLKYPAKWDENQMVGLEWMRKYRERNSNLSLRKPENTSAAQSFAFNKTAVTAFYNNLAEVWQRHNFTVDRIFNFDESDNGFILVKFEKKTSVVYYVGKVLSHYSPMELKVSYLRKKPGSSWSFVFPDVEDIHTLDISDVAMILPDPQPSMPQLRYHKYLGPGNELSGEEPVDTDDAIALEHDSTYETAVSAKDILKADEHAILDFWDDFSTSGNWHSLVAAAGLTLKHEVEKQVGVIYPDMSSRQRYKPLAFTNRKEEHEEHPRQQRQ</sequence>
<keyword evidence="5" id="KW-1185">Reference proteome</keyword>
<feature type="domain" description="HTH psq-type" evidence="2">
    <location>
        <begin position="50"/>
        <end position="80"/>
    </location>
</feature>
<organism evidence="4 5">
    <name type="scientific">Popillia japonica</name>
    <name type="common">Japanese beetle</name>
    <dbReference type="NCBI Taxonomy" id="7064"/>
    <lineage>
        <taxon>Eukaryota</taxon>
        <taxon>Metazoa</taxon>
        <taxon>Ecdysozoa</taxon>
        <taxon>Arthropoda</taxon>
        <taxon>Hexapoda</taxon>
        <taxon>Insecta</taxon>
        <taxon>Pterygota</taxon>
        <taxon>Neoptera</taxon>
        <taxon>Endopterygota</taxon>
        <taxon>Coleoptera</taxon>
        <taxon>Polyphaga</taxon>
        <taxon>Scarabaeiformia</taxon>
        <taxon>Scarabaeidae</taxon>
        <taxon>Rutelinae</taxon>
        <taxon>Popillia</taxon>
    </lineage>
</organism>
<evidence type="ECO:0000313" key="4">
    <source>
        <dbReference type="EMBL" id="KAK9680350.1"/>
    </source>
</evidence>
<dbReference type="GO" id="GO:0004623">
    <property type="term" value="F:phospholipase A2 activity"/>
    <property type="evidence" value="ECO:0007669"/>
    <property type="project" value="InterPro"/>
</dbReference>
<gene>
    <name evidence="4" type="ORF">QE152_g39171</name>
</gene>
<comment type="caution">
    <text evidence="4">The sequence shown here is derived from an EMBL/GenBank/DDBJ whole genome shotgun (WGS) entry which is preliminary data.</text>
</comment>
<evidence type="ECO:0000259" key="3">
    <source>
        <dbReference type="Pfam" id="PF08398"/>
    </source>
</evidence>
<dbReference type="Gene3D" id="1.10.10.60">
    <property type="entry name" value="Homeodomain-like"/>
    <property type="match status" value="1"/>
</dbReference>
<dbReference type="Pfam" id="PF08398">
    <property type="entry name" value="Phospholip_A2_4"/>
    <property type="match status" value="1"/>
</dbReference>
<evidence type="ECO:0000259" key="2">
    <source>
        <dbReference type="Pfam" id="PF05225"/>
    </source>
</evidence>
<dbReference type="AlphaFoldDB" id="A0AAW1HUD5"/>
<dbReference type="Gene3D" id="1.20.90.10">
    <property type="entry name" value="Phospholipase A2 domain"/>
    <property type="match status" value="1"/>
</dbReference>
<dbReference type="EMBL" id="JASPKY010000911">
    <property type="protein sequence ID" value="KAK9680350.1"/>
    <property type="molecule type" value="Genomic_DNA"/>
</dbReference>